<keyword evidence="3" id="KW-1185">Reference proteome</keyword>
<sequence length="974" mass="109142">MSGHNQPVTLQYDNTKENREIFVGASSSFRSAEIDAFTAQGGQQAEGRQTSPFQEVTNGRSSVPHFDHFSDPTAKRQCKVYREMAGTSLQHATQPVTGRPSAMGLLESVIDRGPQLPPGTTRDNPMFRPTVGPTALGQPKVLHKASEVNYLGKSKVGPHVTTGDKKVDQNVALSYARVTAGEPRTMRPPDPRLRSDGWRAARDRRNRELMSAVRSQTCIDRNRARFDRLLTNTFHQRQYPELEQNVDLNSNRVGEIKNTFEFLRQSQPKPTGNVVKSVIDTQQLANRSDFLRRKSFVLYTVDVTPTRDAVAEWAETVLHQEMGIKISRRGHLARNCPLKQHRAPTQPRSDPEKDNAETKTGNKDNSEVLDTLKEPVPGSSKEKGILSANRFEVLETESKEENLQNQPEGEMQQQESPPQLDRMKDSRLPTGEEIAREGGSSLPGGSLVEASQQDEEMGESDIGKETKAGTTREGCNTKAAIGSPSRLRTVKQWMRDSYVADYTSTGKVGAALVLKHKWPVMLQGVKGDGTVAWAVVRTESGPLGLASIHGPRNKSQRARLWQWMRTTFSAHPWILGGDWNSVETSEDSVGDSAVQSGAEIQQWQKLTAELDLADGWCAATKRVGPHFTRQKVVGGRLEQARLDRIHYTQMEDWVTKEIQVTHDDSCRMSDHYPVLLQVLKQNRRKRHRTTYFKVNPGILNKDGVKQEIKRLWDQTAATVSDVRIRWELRWKVVRDYLKLEQGKETLSQKAMQAKIESLQQQLRSAAAGRCKVADDRLTELLQEARSLLEMLDKSLAGSDPARLILIATMAKSIWLDRNGATYAARRSTIPIRVVLKQTENVLEALRTGAEPHSKQQEQFQIARISIQQARARCSNHSNQLADDERLETEEESMPSSAEDTSSAGSDPLLVVPSRNPSLEETPSTNCCSVTARSEVHHGAETSRVRQSMRETRRQLRAESSKDNAMYSEYQSETG</sequence>
<feature type="compositionally biased region" description="Polar residues" evidence="1">
    <location>
        <begin position="40"/>
        <end position="61"/>
    </location>
</feature>
<dbReference type="InterPro" id="IPR036691">
    <property type="entry name" value="Endo/exonu/phosph_ase_sf"/>
</dbReference>
<organism evidence="2 3">
    <name type="scientific">Riccia sorocarpa</name>
    <dbReference type="NCBI Taxonomy" id="122646"/>
    <lineage>
        <taxon>Eukaryota</taxon>
        <taxon>Viridiplantae</taxon>
        <taxon>Streptophyta</taxon>
        <taxon>Embryophyta</taxon>
        <taxon>Marchantiophyta</taxon>
        <taxon>Marchantiopsida</taxon>
        <taxon>Marchantiidae</taxon>
        <taxon>Marchantiales</taxon>
        <taxon>Ricciaceae</taxon>
        <taxon>Riccia</taxon>
    </lineage>
</organism>
<name>A0ABD3I7G7_9MARC</name>
<feature type="compositionally biased region" description="Basic and acidic residues" evidence="1">
    <location>
        <begin position="933"/>
        <end position="961"/>
    </location>
</feature>
<proteinExistence type="predicted"/>
<dbReference type="AlphaFoldDB" id="A0ABD3I7G7"/>
<dbReference type="EMBL" id="JBJQOH010000002">
    <property type="protein sequence ID" value="KAL3698330.1"/>
    <property type="molecule type" value="Genomic_DNA"/>
</dbReference>
<comment type="caution">
    <text evidence="2">The sequence shown here is derived from an EMBL/GenBank/DDBJ whole genome shotgun (WGS) entry which is preliminary data.</text>
</comment>
<protein>
    <recommendedName>
        <fullName evidence="4">Endonuclease/exonuclease/phosphatase domain-containing protein</fullName>
    </recommendedName>
</protein>
<feature type="compositionally biased region" description="Polar residues" evidence="1">
    <location>
        <begin position="403"/>
        <end position="417"/>
    </location>
</feature>
<feature type="region of interest" description="Disordered" evidence="1">
    <location>
        <begin position="334"/>
        <end position="479"/>
    </location>
</feature>
<feature type="compositionally biased region" description="Polar residues" evidence="1">
    <location>
        <begin position="914"/>
        <end position="931"/>
    </location>
</feature>
<evidence type="ECO:0000313" key="2">
    <source>
        <dbReference type="EMBL" id="KAL3698330.1"/>
    </source>
</evidence>
<dbReference type="SUPFAM" id="SSF56219">
    <property type="entry name" value="DNase I-like"/>
    <property type="match status" value="1"/>
</dbReference>
<feature type="compositionally biased region" description="Polar residues" evidence="1">
    <location>
        <begin position="893"/>
        <end position="904"/>
    </location>
</feature>
<evidence type="ECO:0000256" key="1">
    <source>
        <dbReference type="SAM" id="MobiDB-lite"/>
    </source>
</evidence>
<evidence type="ECO:0000313" key="3">
    <source>
        <dbReference type="Proteomes" id="UP001633002"/>
    </source>
</evidence>
<accession>A0ABD3I7G7</accession>
<evidence type="ECO:0008006" key="4">
    <source>
        <dbReference type="Google" id="ProtNLM"/>
    </source>
</evidence>
<dbReference type="Gene3D" id="3.60.10.10">
    <property type="entry name" value="Endonuclease/exonuclease/phosphatase"/>
    <property type="match status" value="1"/>
</dbReference>
<gene>
    <name evidence="2" type="ORF">R1sor_012406</name>
</gene>
<feature type="region of interest" description="Disordered" evidence="1">
    <location>
        <begin position="874"/>
        <end position="974"/>
    </location>
</feature>
<reference evidence="2 3" key="1">
    <citation type="submission" date="2024-09" db="EMBL/GenBank/DDBJ databases">
        <title>Chromosome-scale assembly of Riccia sorocarpa.</title>
        <authorList>
            <person name="Paukszto L."/>
        </authorList>
    </citation>
    <scope>NUCLEOTIDE SEQUENCE [LARGE SCALE GENOMIC DNA]</scope>
    <source>
        <strain evidence="2">LP-2024</strain>
        <tissue evidence="2">Aerial parts of the thallus</tissue>
    </source>
</reference>
<dbReference type="Proteomes" id="UP001633002">
    <property type="component" value="Unassembled WGS sequence"/>
</dbReference>
<feature type="compositionally biased region" description="Basic and acidic residues" evidence="1">
    <location>
        <begin position="392"/>
        <end position="402"/>
    </location>
</feature>
<feature type="region of interest" description="Disordered" evidence="1">
    <location>
        <begin position="39"/>
        <end position="71"/>
    </location>
</feature>
<feature type="compositionally biased region" description="Basic and acidic residues" evidence="1">
    <location>
        <begin position="349"/>
        <end position="373"/>
    </location>
</feature>